<dbReference type="AlphaFoldDB" id="A0A1H1MWW7"/>
<evidence type="ECO:0000313" key="1">
    <source>
        <dbReference type="EMBL" id="SDR91246.1"/>
    </source>
</evidence>
<organism evidence="1 2">
    <name type="scientific">Nocardioides scoriae</name>
    <dbReference type="NCBI Taxonomy" id="642780"/>
    <lineage>
        <taxon>Bacteria</taxon>
        <taxon>Bacillati</taxon>
        <taxon>Actinomycetota</taxon>
        <taxon>Actinomycetes</taxon>
        <taxon>Propionibacteriales</taxon>
        <taxon>Nocardioidaceae</taxon>
        <taxon>Nocardioides</taxon>
    </lineage>
</organism>
<sequence>MGDFRRRVASSRFARAAALPTRIRVVGRHDLGVLTDSARWLTRSREHTNFTYDLQPLNREHLSWWVAGVADVPVDEVRSYVRELEEDDDLVRHVRTMTQESDRRGLADSEVRFGRRLGWYALVRATRPNHVVETGTDKGLGSVVLAAALLRNGTGRLTTIDVNAESGYLVTDRYAGVVERRLGDSLALLGEESSPVDLFLHDSLHTRAHELAELAAVEPRLAPGALVLSDNAHATDALMTWAEQRGRSFSYWQERPDRHWYPGCGIGLAR</sequence>
<dbReference type="Gene3D" id="3.40.50.150">
    <property type="entry name" value="Vaccinia Virus protein VP39"/>
    <property type="match status" value="1"/>
</dbReference>
<proteinExistence type="predicted"/>
<keyword evidence="1" id="KW-0808">Transferase</keyword>
<dbReference type="Proteomes" id="UP000198859">
    <property type="component" value="Chromosome I"/>
</dbReference>
<keyword evidence="2" id="KW-1185">Reference proteome</keyword>
<dbReference type="EMBL" id="LT629757">
    <property type="protein sequence ID" value="SDR91246.1"/>
    <property type="molecule type" value="Genomic_DNA"/>
</dbReference>
<dbReference type="InterPro" id="IPR029063">
    <property type="entry name" value="SAM-dependent_MTases_sf"/>
</dbReference>
<name>A0A1H1MWW7_9ACTN</name>
<reference evidence="2" key="1">
    <citation type="submission" date="2016-10" db="EMBL/GenBank/DDBJ databases">
        <authorList>
            <person name="Varghese N."/>
            <person name="Submissions S."/>
        </authorList>
    </citation>
    <scope>NUCLEOTIDE SEQUENCE [LARGE SCALE GENOMIC DNA]</scope>
    <source>
        <strain evidence="2">DSM 22127</strain>
    </source>
</reference>
<protein>
    <submittedName>
        <fullName evidence="1">Methyltransferase domain-containing protein</fullName>
    </submittedName>
</protein>
<dbReference type="Pfam" id="PF13578">
    <property type="entry name" value="Methyltransf_24"/>
    <property type="match status" value="1"/>
</dbReference>
<dbReference type="GO" id="GO:0008168">
    <property type="term" value="F:methyltransferase activity"/>
    <property type="evidence" value="ECO:0007669"/>
    <property type="project" value="UniProtKB-KW"/>
</dbReference>
<dbReference type="SUPFAM" id="SSF53335">
    <property type="entry name" value="S-adenosyl-L-methionine-dependent methyltransferases"/>
    <property type="match status" value="1"/>
</dbReference>
<dbReference type="GO" id="GO:0032259">
    <property type="term" value="P:methylation"/>
    <property type="evidence" value="ECO:0007669"/>
    <property type="project" value="UniProtKB-KW"/>
</dbReference>
<keyword evidence="1" id="KW-0489">Methyltransferase</keyword>
<dbReference type="PANTHER" id="PTHR43167:SF1">
    <property type="entry name" value="PUTATIVE (AFU_ORTHOLOGUE AFUA_6G01830)-RELATED"/>
    <property type="match status" value="1"/>
</dbReference>
<accession>A0A1H1MWW7</accession>
<evidence type="ECO:0000313" key="2">
    <source>
        <dbReference type="Proteomes" id="UP000198859"/>
    </source>
</evidence>
<dbReference type="OrthoDB" id="9799672at2"/>
<dbReference type="PANTHER" id="PTHR43167">
    <property type="entry name" value="PUTATIVE (AFU_ORTHOLOGUE AFUA_6G01830)-RELATED"/>
    <property type="match status" value="1"/>
</dbReference>
<dbReference type="RefSeq" id="WP_091726134.1">
    <property type="nucleotide sequence ID" value="NZ_LT629757.1"/>
</dbReference>
<gene>
    <name evidence="1" type="ORF">SAMN04488570_0702</name>
</gene>